<dbReference type="InterPro" id="IPR000014">
    <property type="entry name" value="PAS"/>
</dbReference>
<dbReference type="Pfam" id="PF00072">
    <property type="entry name" value="Response_reg"/>
    <property type="match status" value="1"/>
</dbReference>
<dbReference type="EC" id="2.7.13.3" evidence="3"/>
<feature type="domain" description="Histidine kinase" evidence="11">
    <location>
        <begin position="793"/>
        <end position="1061"/>
    </location>
</feature>
<evidence type="ECO:0000259" key="10">
    <source>
        <dbReference type="PROSITE" id="PS50046"/>
    </source>
</evidence>
<keyword evidence="9" id="KW-0175">Coiled coil</keyword>
<feature type="domain" description="PAC" evidence="14">
    <location>
        <begin position="506"/>
        <end position="566"/>
    </location>
</feature>
<dbReference type="Gene3D" id="2.10.70.100">
    <property type="match status" value="1"/>
</dbReference>
<dbReference type="InterPro" id="IPR035965">
    <property type="entry name" value="PAS-like_dom_sf"/>
</dbReference>
<evidence type="ECO:0000256" key="3">
    <source>
        <dbReference type="ARBA" id="ARBA00012438"/>
    </source>
</evidence>
<keyword evidence="16" id="KW-1185">Reference proteome</keyword>
<dbReference type="PROSITE" id="PS50110">
    <property type="entry name" value="RESPONSE_REGULATORY"/>
    <property type="match status" value="1"/>
</dbReference>
<dbReference type="SMART" id="SM00065">
    <property type="entry name" value="GAF"/>
    <property type="match status" value="2"/>
</dbReference>
<dbReference type="InterPro" id="IPR003594">
    <property type="entry name" value="HATPase_dom"/>
</dbReference>
<gene>
    <name evidence="15" type="ORF">ACE1B6_22680</name>
</gene>
<dbReference type="SMART" id="SM00086">
    <property type="entry name" value="PAC"/>
    <property type="match status" value="2"/>
</dbReference>
<evidence type="ECO:0000256" key="1">
    <source>
        <dbReference type="ARBA" id="ARBA00000085"/>
    </source>
</evidence>
<evidence type="ECO:0000256" key="7">
    <source>
        <dbReference type="ARBA" id="ARBA00023012"/>
    </source>
</evidence>
<accession>A0ABV4YHR0</accession>
<dbReference type="SMART" id="SM00388">
    <property type="entry name" value="HisKA"/>
    <property type="match status" value="1"/>
</dbReference>
<dbReference type="PANTHER" id="PTHR43065:SF48">
    <property type="entry name" value="HISTIDINE KINASE"/>
    <property type="match status" value="1"/>
</dbReference>
<evidence type="ECO:0000313" key="16">
    <source>
        <dbReference type="Proteomes" id="UP001576776"/>
    </source>
</evidence>
<dbReference type="PANTHER" id="PTHR43065">
    <property type="entry name" value="SENSOR HISTIDINE KINASE"/>
    <property type="match status" value="1"/>
</dbReference>
<sequence length="1085" mass="123266">MKVLLIEDNLKDVESIREVLLKTYGESQLNLVNVGCLQAGKEVLSAAKFDVVLLDLTLPDRQGIETIIQLKNSGVKTPIVVLLENNDQRLALSTIDAGAEFYLVKNSIDSQVLIHCFNYAVERQRTENEVHLLLDATTAINQSQDLNEALAVTLDLLCKQINWNFGEAWIVSDDRTLVYSPGWYSGDRRLEEFVEHSQKLKLLPGEGLPGRVFLSGNPEWIEDLTATEKSVFVRCEITAKLGLKSCFGLPIIGDSEVLAVLVFFQERKTCEDKHLLELLRAVATQLGSHIQRKKTAAALQLSEERLNLAIAASNLGLWDWNISTGEIYFNSYWKQMLEYEETEIEGNYTAFEELVHPEDLPQILQILSEHLAGSTDFYEAEFRMQSKSGEWKWILSRGKVSQYDETGKPLRMTGTHQDISDRKKVEEANSELTRKFQESQKIAHIGNWEYDVLTGTITWSNELSRILGVNSEKVPSFNELIELIHPEDREAFLRVVEIALTKGTPYEMDHRIIRPDGVIRYLNSKGQALRTNHKPQHRNRFGYVLRLFGTSIDITERCQAEAALQQQFLRQRLLAAILERIRKSLNSEEVLQTAVEEVRRFLLTDRTIIYRFNPDWSGVILVESVAEEYMPVYGIVIQDNCFVEKYVPLYQKGRIRAIEDIYNGELHKCHADRLAQLQIQANIVVPILQGENLWGLLIAHHCRSPRKWQESEIDCLKEIGVQLGIAIQQSTLFEQAQIEIAERQKAELALRESQAKLQEKNQQLKSTLKDLKQTQTQLIQSEKMVSLGQVVAGIAHEINNPISFIYGNLDYANEYVKTLFKLVQSYSTYYPNPPYEIQQQIEENDLGFIIQDFPKLLNSMQSGAERIEKIVKSLRTFSRLDEADMKSVDIHEGIESTLMLLQGRLKCPEKKLAIQVIRNYSELPLVECYAGQLNQVIMNLLSNAIDSFESRSAIEALEEKEQNGSIEEISADPHPSRITIRTYLSAIGNVAISISDNGCGIPESIRKRVFDPFFTTKPVGQGTGLGLSVAHSIIERHGGKITCESELGKGTKFIVEIPLEQCSTMVKTPVQQQENQNHLSIVKHQ</sequence>
<evidence type="ECO:0000256" key="6">
    <source>
        <dbReference type="ARBA" id="ARBA00022777"/>
    </source>
</evidence>
<dbReference type="SUPFAM" id="SSF55785">
    <property type="entry name" value="PYP-like sensor domain (PAS domain)"/>
    <property type="match status" value="2"/>
</dbReference>
<feature type="domain" description="PAS" evidence="13">
    <location>
        <begin position="457"/>
        <end position="503"/>
    </location>
</feature>
<evidence type="ECO:0000259" key="12">
    <source>
        <dbReference type="PROSITE" id="PS50110"/>
    </source>
</evidence>
<protein>
    <recommendedName>
        <fullName evidence="3">histidine kinase</fullName>
        <ecNumber evidence="3">2.7.13.3</ecNumber>
    </recommendedName>
</protein>
<feature type="domain" description="Phytochrome chromophore attachment site" evidence="10">
    <location>
        <begin position="586"/>
        <end position="722"/>
    </location>
</feature>
<dbReference type="SUPFAM" id="SSF47384">
    <property type="entry name" value="Homodimeric domain of signal transducing histidine kinase"/>
    <property type="match status" value="1"/>
</dbReference>
<evidence type="ECO:0000313" key="15">
    <source>
        <dbReference type="EMBL" id="MFB2938063.1"/>
    </source>
</evidence>
<comment type="catalytic activity">
    <reaction evidence="1">
        <text>ATP + protein L-histidine = ADP + protein N-phospho-L-histidine.</text>
        <dbReference type="EC" id="2.7.13.3"/>
    </reaction>
</comment>
<dbReference type="InterPro" id="IPR003018">
    <property type="entry name" value="GAF"/>
</dbReference>
<dbReference type="InterPro" id="IPR003661">
    <property type="entry name" value="HisK_dim/P_dom"/>
</dbReference>
<dbReference type="SUPFAM" id="SSF55874">
    <property type="entry name" value="ATPase domain of HSP90 chaperone/DNA topoisomerase II/histidine kinase"/>
    <property type="match status" value="1"/>
</dbReference>
<comment type="similarity">
    <text evidence="2">In the N-terminal section; belongs to the phytochrome family.</text>
</comment>
<evidence type="ECO:0000259" key="11">
    <source>
        <dbReference type="PROSITE" id="PS50109"/>
    </source>
</evidence>
<keyword evidence="6" id="KW-0418">Kinase</keyword>
<dbReference type="Pfam" id="PF01590">
    <property type="entry name" value="GAF"/>
    <property type="match status" value="1"/>
</dbReference>
<dbReference type="Pfam" id="PF13185">
    <property type="entry name" value="GAF_2"/>
    <property type="match status" value="1"/>
</dbReference>
<dbReference type="InterPro" id="IPR001789">
    <property type="entry name" value="Sig_transdc_resp-reg_receiver"/>
</dbReference>
<dbReference type="InterPro" id="IPR029016">
    <property type="entry name" value="GAF-like_dom_sf"/>
</dbReference>
<dbReference type="SMART" id="SM00387">
    <property type="entry name" value="HATPase_c"/>
    <property type="match status" value="1"/>
</dbReference>
<feature type="coiled-coil region" evidence="9">
    <location>
        <begin position="738"/>
        <end position="781"/>
    </location>
</feature>
<dbReference type="InterPro" id="IPR011006">
    <property type="entry name" value="CheY-like_superfamily"/>
</dbReference>
<dbReference type="InterPro" id="IPR016132">
    <property type="entry name" value="Phyto_chromo_attachment"/>
</dbReference>
<keyword evidence="5" id="KW-0808">Transferase</keyword>
<dbReference type="PROSITE" id="PS50046">
    <property type="entry name" value="PHYTOCHROME_2"/>
    <property type="match status" value="1"/>
</dbReference>
<dbReference type="SUPFAM" id="SSF52172">
    <property type="entry name" value="CheY-like"/>
    <property type="match status" value="1"/>
</dbReference>
<feature type="modified residue" description="4-aspartylphosphate" evidence="8">
    <location>
        <position position="55"/>
    </location>
</feature>
<dbReference type="InterPro" id="IPR013655">
    <property type="entry name" value="PAS_fold_3"/>
</dbReference>
<dbReference type="Pfam" id="PF02518">
    <property type="entry name" value="HATPase_c"/>
    <property type="match status" value="1"/>
</dbReference>
<dbReference type="InterPro" id="IPR000700">
    <property type="entry name" value="PAS-assoc_C"/>
</dbReference>
<name>A0ABV4YHR0_9CYAN</name>
<feature type="domain" description="Response regulatory" evidence="12">
    <location>
        <begin position="2"/>
        <end position="120"/>
    </location>
</feature>
<dbReference type="PROSITE" id="PS50113">
    <property type="entry name" value="PAC"/>
    <property type="match status" value="2"/>
</dbReference>
<dbReference type="SMART" id="SM00448">
    <property type="entry name" value="REC"/>
    <property type="match status" value="1"/>
</dbReference>
<dbReference type="InterPro" id="IPR004358">
    <property type="entry name" value="Sig_transdc_His_kin-like_C"/>
</dbReference>
<dbReference type="Proteomes" id="UP001576776">
    <property type="component" value="Unassembled WGS sequence"/>
</dbReference>
<dbReference type="EMBL" id="JBHFNS010000084">
    <property type="protein sequence ID" value="MFB2938063.1"/>
    <property type="molecule type" value="Genomic_DNA"/>
</dbReference>
<dbReference type="CDD" id="cd00130">
    <property type="entry name" value="PAS"/>
    <property type="match status" value="2"/>
</dbReference>
<dbReference type="Gene3D" id="3.30.565.10">
    <property type="entry name" value="Histidine kinase-like ATPase, C-terminal domain"/>
    <property type="match status" value="1"/>
</dbReference>
<dbReference type="InterPro" id="IPR001610">
    <property type="entry name" value="PAC"/>
</dbReference>
<evidence type="ECO:0000256" key="2">
    <source>
        <dbReference type="ARBA" id="ARBA00006402"/>
    </source>
</evidence>
<dbReference type="PROSITE" id="PS50112">
    <property type="entry name" value="PAS"/>
    <property type="match status" value="2"/>
</dbReference>
<dbReference type="NCBIfam" id="TIGR00229">
    <property type="entry name" value="sensory_box"/>
    <property type="match status" value="2"/>
</dbReference>
<dbReference type="SUPFAM" id="SSF55781">
    <property type="entry name" value="GAF domain-like"/>
    <property type="match status" value="2"/>
</dbReference>
<dbReference type="InterPro" id="IPR036097">
    <property type="entry name" value="HisK_dim/P_sf"/>
</dbReference>
<evidence type="ECO:0000259" key="13">
    <source>
        <dbReference type="PROSITE" id="PS50112"/>
    </source>
</evidence>
<feature type="domain" description="PAC" evidence="14">
    <location>
        <begin position="378"/>
        <end position="431"/>
    </location>
</feature>
<dbReference type="Gene3D" id="1.10.287.130">
    <property type="match status" value="1"/>
</dbReference>
<dbReference type="CDD" id="cd00156">
    <property type="entry name" value="REC"/>
    <property type="match status" value="1"/>
</dbReference>
<dbReference type="Gene3D" id="3.40.50.2300">
    <property type="match status" value="1"/>
</dbReference>
<dbReference type="PROSITE" id="PS50109">
    <property type="entry name" value="HIS_KIN"/>
    <property type="match status" value="1"/>
</dbReference>
<comment type="caution">
    <text evidence="15">The sequence shown here is derived from an EMBL/GenBank/DDBJ whole genome shotgun (WGS) entry which is preliminary data.</text>
</comment>
<proteinExistence type="inferred from homology"/>
<keyword evidence="4 8" id="KW-0597">Phosphoprotein</keyword>
<dbReference type="SMART" id="SM00091">
    <property type="entry name" value="PAS"/>
    <property type="match status" value="2"/>
</dbReference>
<dbReference type="PRINTS" id="PR00344">
    <property type="entry name" value="BCTRLSENSOR"/>
</dbReference>
<dbReference type="CDD" id="cd00082">
    <property type="entry name" value="HisKA"/>
    <property type="match status" value="1"/>
</dbReference>
<evidence type="ECO:0000259" key="14">
    <source>
        <dbReference type="PROSITE" id="PS50113"/>
    </source>
</evidence>
<evidence type="ECO:0000256" key="4">
    <source>
        <dbReference type="ARBA" id="ARBA00022553"/>
    </source>
</evidence>
<keyword evidence="7" id="KW-0902">Two-component regulatory system</keyword>
<feature type="domain" description="PAS" evidence="13">
    <location>
        <begin position="302"/>
        <end position="374"/>
    </location>
</feature>
<organism evidence="15 16">
    <name type="scientific">Floridaenema fluviatile BLCC-F154</name>
    <dbReference type="NCBI Taxonomy" id="3153640"/>
    <lineage>
        <taxon>Bacteria</taxon>
        <taxon>Bacillati</taxon>
        <taxon>Cyanobacteriota</taxon>
        <taxon>Cyanophyceae</taxon>
        <taxon>Oscillatoriophycideae</taxon>
        <taxon>Aerosakkonematales</taxon>
        <taxon>Aerosakkonemataceae</taxon>
        <taxon>Floridanema</taxon>
        <taxon>Floridanema fluviatile</taxon>
    </lineage>
</organism>
<reference evidence="15 16" key="1">
    <citation type="submission" date="2024-09" db="EMBL/GenBank/DDBJ databases">
        <title>Floridaenema gen nov. (Aerosakkonemataceae, Aerosakkonematales ord. nov., Cyanobacteria) from benthic tropical and subtropical fresh waters, with the description of four new species.</title>
        <authorList>
            <person name="Moretto J.A."/>
            <person name="Berthold D.E."/>
            <person name="Lefler F.W."/>
            <person name="Huang I.-S."/>
            <person name="Laughinghouse H. IV."/>
        </authorList>
    </citation>
    <scope>NUCLEOTIDE SEQUENCE [LARGE SCALE GENOMIC DNA]</scope>
    <source>
        <strain evidence="15 16">BLCC-F154</strain>
    </source>
</reference>
<dbReference type="Pfam" id="PF08447">
    <property type="entry name" value="PAS_3"/>
    <property type="match status" value="2"/>
</dbReference>
<dbReference type="Gene3D" id="3.30.450.40">
    <property type="match status" value="2"/>
</dbReference>
<evidence type="ECO:0000256" key="8">
    <source>
        <dbReference type="PROSITE-ProRule" id="PRU00169"/>
    </source>
</evidence>
<dbReference type="RefSeq" id="WP_413259549.1">
    <property type="nucleotide sequence ID" value="NZ_JBHFNS010000084.1"/>
</dbReference>
<dbReference type="InterPro" id="IPR005467">
    <property type="entry name" value="His_kinase_dom"/>
</dbReference>
<evidence type="ECO:0000256" key="9">
    <source>
        <dbReference type="SAM" id="Coils"/>
    </source>
</evidence>
<dbReference type="Gene3D" id="3.30.450.20">
    <property type="entry name" value="PAS domain"/>
    <property type="match status" value="2"/>
</dbReference>
<dbReference type="InterPro" id="IPR036890">
    <property type="entry name" value="HATPase_C_sf"/>
</dbReference>
<evidence type="ECO:0000256" key="5">
    <source>
        <dbReference type="ARBA" id="ARBA00022679"/>
    </source>
</evidence>